<evidence type="ECO:0000313" key="1">
    <source>
        <dbReference type="EMBL" id="MBB4902837.1"/>
    </source>
</evidence>
<protein>
    <submittedName>
        <fullName evidence="1">Uncharacterized protein</fullName>
    </submittedName>
</protein>
<comment type="caution">
    <text evidence="1">The sequence shown here is derived from an EMBL/GenBank/DDBJ whole genome shotgun (WGS) entry which is preliminary data.</text>
</comment>
<gene>
    <name evidence="1" type="ORF">FHS37_006934</name>
</gene>
<evidence type="ECO:0000313" key="2">
    <source>
        <dbReference type="Proteomes" id="UP000579523"/>
    </source>
</evidence>
<dbReference type="EMBL" id="JACHJI010000019">
    <property type="protein sequence ID" value="MBB4902837.1"/>
    <property type="molecule type" value="Genomic_DNA"/>
</dbReference>
<keyword evidence="2" id="KW-1185">Reference proteome</keyword>
<dbReference type="AlphaFoldDB" id="A0A7W7PWV4"/>
<proteinExistence type="predicted"/>
<dbReference type="RefSeq" id="WP_184828426.1">
    <property type="nucleotide sequence ID" value="NZ_BMTI01000027.1"/>
</dbReference>
<accession>A0A7W7PWV4</accession>
<name>A0A7W7PWV4_9ACTN</name>
<reference evidence="1 2" key="1">
    <citation type="submission" date="2020-08" db="EMBL/GenBank/DDBJ databases">
        <title>Genomic Encyclopedia of Type Strains, Phase III (KMG-III): the genomes of soil and plant-associated and newly described type strains.</title>
        <authorList>
            <person name="Whitman W."/>
        </authorList>
    </citation>
    <scope>NUCLEOTIDE SEQUENCE [LARGE SCALE GENOMIC DNA]</scope>
    <source>
        <strain evidence="1 2">CECT 3273</strain>
    </source>
</reference>
<organism evidence="1 2">
    <name type="scientific">Streptomyces griseomycini</name>
    <dbReference type="NCBI Taxonomy" id="66895"/>
    <lineage>
        <taxon>Bacteria</taxon>
        <taxon>Bacillati</taxon>
        <taxon>Actinomycetota</taxon>
        <taxon>Actinomycetes</taxon>
        <taxon>Kitasatosporales</taxon>
        <taxon>Streptomycetaceae</taxon>
        <taxon>Streptomyces</taxon>
    </lineage>
</organism>
<sequence>MKITVTVEEPTDAFRSELLELLGRHAAAVEVDADWTPERAERYYRALPPRAARIIREAAQRGGYVPADALREDGKGLRGHSGPLTTTLLKGVKEGWLPQGIEQPLIYHGPGYGPVAGYQLRDDVRDFFALAVVRTLADGKPGPGSAG</sequence>
<dbReference type="Proteomes" id="UP000579523">
    <property type="component" value="Unassembled WGS sequence"/>
</dbReference>